<comment type="subcellular location">
    <subcellularLocation>
        <location evidence="1">Cell membrane</location>
        <topology evidence="1">Multi-pass membrane protein</topology>
    </subcellularLocation>
</comment>
<dbReference type="Gene3D" id="1.20.1250.20">
    <property type="entry name" value="MFS general substrate transporter like domains"/>
    <property type="match status" value="2"/>
</dbReference>
<feature type="transmembrane region" description="Helical" evidence="6">
    <location>
        <begin position="364"/>
        <end position="386"/>
    </location>
</feature>
<dbReference type="Pfam" id="PF07690">
    <property type="entry name" value="MFS_1"/>
    <property type="match status" value="1"/>
</dbReference>
<gene>
    <name evidence="8" type="ORF">H0185_07605</name>
</gene>
<reference evidence="8 9" key="1">
    <citation type="submission" date="2020-07" db="EMBL/GenBank/DDBJ databases">
        <title>Fungal Genomes of the International Space Station.</title>
        <authorList>
            <person name="Seuylemezian A."/>
            <person name="Singh N.K."/>
            <person name="Wood J."/>
            <person name="Venkateswaran K."/>
        </authorList>
    </citation>
    <scope>NUCLEOTIDE SEQUENCE [LARGE SCALE GENOMIC DNA]</scope>
    <source>
        <strain evidence="8 9">PL-B2</strain>
    </source>
</reference>
<protein>
    <submittedName>
        <fullName evidence="8">MFS transporter</fullName>
    </submittedName>
</protein>
<dbReference type="Proteomes" id="UP000769780">
    <property type="component" value="Unassembled WGS sequence"/>
</dbReference>
<accession>A0ABS7K358</accession>
<feature type="transmembrane region" description="Helical" evidence="6">
    <location>
        <begin position="46"/>
        <end position="65"/>
    </location>
</feature>
<dbReference type="InterPro" id="IPR020846">
    <property type="entry name" value="MFS_dom"/>
</dbReference>
<keyword evidence="5 6" id="KW-0472">Membrane</keyword>
<dbReference type="PROSITE" id="PS50850">
    <property type="entry name" value="MFS"/>
    <property type="match status" value="1"/>
</dbReference>
<dbReference type="InterPro" id="IPR011701">
    <property type="entry name" value="MFS"/>
</dbReference>
<evidence type="ECO:0000313" key="9">
    <source>
        <dbReference type="Proteomes" id="UP000769780"/>
    </source>
</evidence>
<evidence type="ECO:0000256" key="3">
    <source>
        <dbReference type="ARBA" id="ARBA00022692"/>
    </source>
</evidence>
<evidence type="ECO:0000256" key="5">
    <source>
        <dbReference type="ARBA" id="ARBA00023136"/>
    </source>
</evidence>
<feature type="transmembrane region" description="Helical" evidence="6">
    <location>
        <begin position="77"/>
        <end position="94"/>
    </location>
</feature>
<dbReference type="PANTHER" id="PTHR23523:SF2">
    <property type="entry name" value="2-NITROIMIDAZOLE TRANSPORTER"/>
    <property type="match status" value="1"/>
</dbReference>
<evidence type="ECO:0000313" key="8">
    <source>
        <dbReference type="EMBL" id="MBY0096670.1"/>
    </source>
</evidence>
<feature type="transmembrane region" description="Helical" evidence="6">
    <location>
        <begin position="239"/>
        <end position="263"/>
    </location>
</feature>
<dbReference type="SUPFAM" id="SSF103473">
    <property type="entry name" value="MFS general substrate transporter"/>
    <property type="match status" value="1"/>
</dbReference>
<sequence length="404" mass="42991">MNSTRWGKVLLFMGIIFVSFNLRPAITSVGPLIGLIRQDTGISNSLAGLITTLPLVAFAAISPLAPKIAKRFGSERSILLGLIVLGTGILIRSIGILTPLYIGTILIGIGIAICNVLLPGIVKHRFPGKVGLLTGSYTLSMAFWSGLAPGLSFPLAEKLHLGWQMSLGIWIVLLLLAIGFWLPLITRSNDGGSRPAGNITNSSIWTSAIAWQVTLFMGLQSMVFFSFSTWLPEILHNQGLSITAAGWVVTLMLFCGLPANFLIPVLADRLPNQKGIALGIGLFCFTGILGLLFGGNSFILIISSILIGIALGAAISHALILISLRAESASQAADLSGMAQSVGYILAAIGPFILGYLYDVYTSWTFPLVLLAIVSILFTIAGVGAGRNQYVHQESKEIMTRNTL</sequence>
<evidence type="ECO:0000256" key="6">
    <source>
        <dbReference type="SAM" id="Phobius"/>
    </source>
</evidence>
<evidence type="ECO:0000259" key="7">
    <source>
        <dbReference type="PROSITE" id="PS50850"/>
    </source>
</evidence>
<evidence type="ECO:0000256" key="4">
    <source>
        <dbReference type="ARBA" id="ARBA00022989"/>
    </source>
</evidence>
<dbReference type="CDD" id="cd17339">
    <property type="entry name" value="MFS_NIMT_CynX_like"/>
    <property type="match status" value="1"/>
</dbReference>
<feature type="transmembrane region" description="Helical" evidence="6">
    <location>
        <begin position="9"/>
        <end position="26"/>
    </location>
</feature>
<keyword evidence="9" id="KW-1185">Reference proteome</keyword>
<evidence type="ECO:0000256" key="1">
    <source>
        <dbReference type="ARBA" id="ARBA00004651"/>
    </source>
</evidence>
<name>A0ABS7K358_9BACI</name>
<dbReference type="EMBL" id="JACWFH010000008">
    <property type="protein sequence ID" value="MBY0096670.1"/>
    <property type="molecule type" value="Genomic_DNA"/>
</dbReference>
<feature type="transmembrane region" description="Helical" evidence="6">
    <location>
        <begin position="130"/>
        <end position="147"/>
    </location>
</feature>
<dbReference type="RefSeq" id="WP_221872720.1">
    <property type="nucleotide sequence ID" value="NZ_JACWFH010000008.1"/>
</dbReference>
<dbReference type="InterPro" id="IPR036259">
    <property type="entry name" value="MFS_trans_sf"/>
</dbReference>
<keyword evidence="3 6" id="KW-0812">Transmembrane</keyword>
<keyword evidence="4 6" id="KW-1133">Transmembrane helix</keyword>
<keyword evidence="2" id="KW-0813">Transport</keyword>
<feature type="transmembrane region" description="Helical" evidence="6">
    <location>
        <begin position="342"/>
        <end position="358"/>
    </location>
</feature>
<feature type="transmembrane region" description="Helical" evidence="6">
    <location>
        <begin position="275"/>
        <end position="293"/>
    </location>
</feature>
<feature type="transmembrane region" description="Helical" evidence="6">
    <location>
        <begin position="167"/>
        <end position="184"/>
    </location>
</feature>
<feature type="domain" description="Major facilitator superfamily (MFS) profile" evidence="7">
    <location>
        <begin position="206"/>
        <end position="404"/>
    </location>
</feature>
<dbReference type="PANTHER" id="PTHR23523">
    <property type="match status" value="1"/>
</dbReference>
<organism evidence="8 9">
    <name type="scientific">Mesobacillus maritimus</name>
    <dbReference type="NCBI Taxonomy" id="1643336"/>
    <lineage>
        <taxon>Bacteria</taxon>
        <taxon>Bacillati</taxon>
        <taxon>Bacillota</taxon>
        <taxon>Bacilli</taxon>
        <taxon>Bacillales</taxon>
        <taxon>Bacillaceae</taxon>
        <taxon>Mesobacillus</taxon>
    </lineage>
</organism>
<feature type="transmembrane region" description="Helical" evidence="6">
    <location>
        <begin position="204"/>
        <end position="227"/>
    </location>
</feature>
<comment type="caution">
    <text evidence="8">The sequence shown here is derived from an EMBL/GenBank/DDBJ whole genome shotgun (WGS) entry which is preliminary data.</text>
</comment>
<feature type="transmembrane region" description="Helical" evidence="6">
    <location>
        <begin position="100"/>
        <end position="118"/>
    </location>
</feature>
<proteinExistence type="predicted"/>
<evidence type="ECO:0000256" key="2">
    <source>
        <dbReference type="ARBA" id="ARBA00022448"/>
    </source>
</evidence>
<feature type="transmembrane region" description="Helical" evidence="6">
    <location>
        <begin position="299"/>
        <end position="322"/>
    </location>
</feature>
<dbReference type="InterPro" id="IPR052524">
    <property type="entry name" value="MFS_Cyanate_Porter"/>
</dbReference>